<dbReference type="Pfam" id="PF12833">
    <property type="entry name" value="HTH_18"/>
    <property type="match status" value="1"/>
</dbReference>
<dbReference type="PROSITE" id="PS01124">
    <property type="entry name" value="HTH_ARAC_FAMILY_2"/>
    <property type="match status" value="1"/>
</dbReference>
<evidence type="ECO:0000256" key="4">
    <source>
        <dbReference type="ARBA" id="ARBA00037345"/>
    </source>
</evidence>
<dbReference type="InterPro" id="IPR009057">
    <property type="entry name" value="Homeodomain-like_sf"/>
</dbReference>
<dbReference type="SMART" id="SM00342">
    <property type="entry name" value="HTH_ARAC"/>
    <property type="match status" value="1"/>
</dbReference>
<dbReference type="GO" id="GO:0043565">
    <property type="term" value="F:sequence-specific DNA binding"/>
    <property type="evidence" value="ECO:0007669"/>
    <property type="project" value="InterPro"/>
</dbReference>
<gene>
    <name evidence="6" type="ORF">RU08_11860</name>
</gene>
<keyword evidence="1" id="KW-0805">Transcription regulation</keyword>
<evidence type="ECO:0000256" key="3">
    <source>
        <dbReference type="ARBA" id="ARBA00023163"/>
    </source>
</evidence>
<evidence type="ECO:0000313" key="6">
    <source>
        <dbReference type="EMBL" id="KIQ00102.1"/>
    </source>
</evidence>
<dbReference type="GO" id="GO:0003700">
    <property type="term" value="F:DNA-binding transcription factor activity"/>
    <property type="evidence" value="ECO:0007669"/>
    <property type="project" value="InterPro"/>
</dbReference>
<reference evidence="6 7" key="1">
    <citation type="submission" date="2014-12" db="EMBL/GenBank/DDBJ databases">
        <title>16Stimator: statistical estimation of ribosomal gene copy numbers from draft genome assemblies.</title>
        <authorList>
            <person name="Perisin M.A."/>
            <person name="Vetter M."/>
            <person name="Gilbert J.A."/>
            <person name="Bergelson J."/>
        </authorList>
    </citation>
    <scope>NUCLEOTIDE SEQUENCE [LARGE SCALE GENOMIC DNA]</scope>
    <source>
        <strain evidence="6 7">MEJ086</strain>
    </source>
</reference>
<evidence type="ECO:0000256" key="1">
    <source>
        <dbReference type="ARBA" id="ARBA00023015"/>
    </source>
</evidence>
<dbReference type="InterPro" id="IPR011051">
    <property type="entry name" value="RmlC_Cupin_sf"/>
</dbReference>
<dbReference type="SUPFAM" id="SSF46689">
    <property type="entry name" value="Homeodomain-like"/>
    <property type="match status" value="2"/>
</dbReference>
<dbReference type="Proteomes" id="UP000032068">
    <property type="component" value="Unassembled WGS sequence"/>
</dbReference>
<evidence type="ECO:0000313" key="7">
    <source>
        <dbReference type="Proteomes" id="UP000032068"/>
    </source>
</evidence>
<organism evidence="6 7">
    <name type="scientific">Pseudomonas fulva</name>
    <dbReference type="NCBI Taxonomy" id="47880"/>
    <lineage>
        <taxon>Bacteria</taxon>
        <taxon>Pseudomonadati</taxon>
        <taxon>Pseudomonadota</taxon>
        <taxon>Gammaproteobacteria</taxon>
        <taxon>Pseudomonadales</taxon>
        <taxon>Pseudomonadaceae</taxon>
        <taxon>Pseudomonas</taxon>
    </lineage>
</organism>
<keyword evidence="3" id="KW-0804">Transcription</keyword>
<dbReference type="SUPFAM" id="SSF51182">
    <property type="entry name" value="RmlC-like cupins"/>
    <property type="match status" value="1"/>
</dbReference>
<dbReference type="AlphaFoldDB" id="A0A0D0KL13"/>
<dbReference type="InterPro" id="IPR018060">
    <property type="entry name" value="HTH_AraC"/>
</dbReference>
<dbReference type="RefSeq" id="WP_042554026.1">
    <property type="nucleotide sequence ID" value="NZ_JXQW01000029.1"/>
</dbReference>
<protein>
    <submittedName>
        <fullName evidence="6">AraC family transcriptional regulator</fullName>
    </submittedName>
</protein>
<dbReference type="PANTHER" id="PTHR46796">
    <property type="entry name" value="HTH-TYPE TRANSCRIPTIONAL ACTIVATOR RHAS-RELATED"/>
    <property type="match status" value="1"/>
</dbReference>
<dbReference type="PRINTS" id="PR00032">
    <property type="entry name" value="HTHARAC"/>
</dbReference>
<feature type="domain" description="HTH araC/xylS-type" evidence="5">
    <location>
        <begin position="149"/>
        <end position="247"/>
    </location>
</feature>
<evidence type="ECO:0000256" key="2">
    <source>
        <dbReference type="ARBA" id="ARBA00023125"/>
    </source>
</evidence>
<name>A0A0D0KL13_9PSED</name>
<dbReference type="Gene3D" id="1.10.10.60">
    <property type="entry name" value="Homeodomain-like"/>
    <property type="match status" value="1"/>
</dbReference>
<dbReference type="Gene3D" id="2.60.120.10">
    <property type="entry name" value="Jelly Rolls"/>
    <property type="match status" value="1"/>
</dbReference>
<dbReference type="InterPro" id="IPR014710">
    <property type="entry name" value="RmlC-like_jellyroll"/>
</dbReference>
<proteinExistence type="predicted"/>
<dbReference type="EMBL" id="JXQW01000029">
    <property type="protein sequence ID" value="KIQ00102.1"/>
    <property type="molecule type" value="Genomic_DNA"/>
</dbReference>
<dbReference type="PANTHER" id="PTHR46796:SF10">
    <property type="entry name" value="TRANSCRIPTIONAL ACTIVATOR FEAR"/>
    <property type="match status" value="1"/>
</dbReference>
<dbReference type="OrthoDB" id="5996070at2"/>
<comment type="function">
    <text evidence="4">Regulatory protein of the TOL plasmid xyl operons. XylS activates the xylXYZLTEGFJQKIH operon required for the degradation of toluene, m-xylene and p-xylene.</text>
</comment>
<accession>A0A0D0KL13</accession>
<dbReference type="InterPro" id="IPR050204">
    <property type="entry name" value="AraC_XylS_family_regulators"/>
</dbReference>
<sequence length="252" mass="27521">MSALLSVRHYHQDIVCHEHDHAQLVFGLSGHLQFEVAGLGSRISRQTLVVVPAGARHACDSRHGSECLVFDVPAGDWLERHLGNHVDASRRLLDAPQKVELSVTQSGLVNWLAASPINDPLIARQGSILLLASLSAQADPRPSLGLPLSALNAYIERHAAHPIQVADLASLAGLSAARFHNRFLDETGLTPMAYVRDKRLRLGRQLLHNSRLSVGEIAARVGYTSQSAFTAALSRQFGETPKALRERQPRDK</sequence>
<keyword evidence="2" id="KW-0238">DNA-binding</keyword>
<comment type="caution">
    <text evidence="6">The sequence shown here is derived from an EMBL/GenBank/DDBJ whole genome shotgun (WGS) entry which is preliminary data.</text>
</comment>
<evidence type="ECO:0000259" key="5">
    <source>
        <dbReference type="PROSITE" id="PS01124"/>
    </source>
</evidence>
<dbReference type="InterPro" id="IPR020449">
    <property type="entry name" value="Tscrpt_reg_AraC-type_HTH"/>
</dbReference>